<dbReference type="PANTHER" id="PTHR10357:SF210">
    <property type="entry name" value="MALTODEXTRIN GLUCOSIDASE"/>
    <property type="match status" value="1"/>
</dbReference>
<dbReference type="CDD" id="cd11340">
    <property type="entry name" value="AmyAc_bac_CMD_like_3"/>
    <property type="match status" value="1"/>
</dbReference>
<dbReference type="InterPro" id="IPR013783">
    <property type="entry name" value="Ig-like_fold"/>
</dbReference>
<keyword evidence="6" id="KW-1185">Reference proteome</keyword>
<evidence type="ECO:0000256" key="1">
    <source>
        <dbReference type="ARBA" id="ARBA00022801"/>
    </source>
</evidence>
<keyword evidence="1" id="KW-0378">Hydrolase</keyword>
<evidence type="ECO:0000313" key="6">
    <source>
        <dbReference type="Proteomes" id="UP000319809"/>
    </source>
</evidence>
<dbReference type="SUPFAM" id="SSF81296">
    <property type="entry name" value="E set domains"/>
    <property type="match status" value="1"/>
</dbReference>
<keyword evidence="3" id="KW-0732">Signal</keyword>
<accession>A0A4Y5YES9</accession>
<dbReference type="Pfam" id="PF00128">
    <property type="entry name" value="Alpha-amylase"/>
    <property type="match status" value="1"/>
</dbReference>
<evidence type="ECO:0000256" key="3">
    <source>
        <dbReference type="SAM" id="SignalP"/>
    </source>
</evidence>
<dbReference type="Gene3D" id="2.60.40.1180">
    <property type="entry name" value="Golgi alpha-mannosidase II"/>
    <property type="match status" value="1"/>
</dbReference>
<dbReference type="Proteomes" id="UP000319809">
    <property type="component" value="Chromosome"/>
</dbReference>
<name>A0A4Y5YES9_9GAMM</name>
<feature type="chain" id="PRO_5021476720" evidence="3">
    <location>
        <begin position="37"/>
        <end position="637"/>
    </location>
</feature>
<dbReference type="AlphaFoldDB" id="A0A4Y5YES9"/>
<organism evidence="5 6">
    <name type="scientific">Shewanella polaris</name>
    <dbReference type="NCBI Taxonomy" id="2588449"/>
    <lineage>
        <taxon>Bacteria</taxon>
        <taxon>Pseudomonadati</taxon>
        <taxon>Pseudomonadota</taxon>
        <taxon>Gammaproteobacteria</taxon>
        <taxon>Alteromonadales</taxon>
        <taxon>Shewanellaceae</taxon>
        <taxon>Shewanella</taxon>
    </lineage>
</organism>
<dbReference type="InterPro" id="IPR006047">
    <property type="entry name" value="GH13_cat_dom"/>
</dbReference>
<dbReference type="EMBL" id="CP041036">
    <property type="protein sequence ID" value="QDE31059.1"/>
    <property type="molecule type" value="Genomic_DNA"/>
</dbReference>
<dbReference type="PANTHER" id="PTHR10357">
    <property type="entry name" value="ALPHA-AMYLASE FAMILY MEMBER"/>
    <property type="match status" value="1"/>
</dbReference>
<dbReference type="Gene3D" id="2.60.40.10">
    <property type="entry name" value="Immunoglobulins"/>
    <property type="match status" value="1"/>
</dbReference>
<dbReference type="GO" id="GO:0005975">
    <property type="term" value="P:carbohydrate metabolic process"/>
    <property type="evidence" value="ECO:0007669"/>
    <property type="project" value="InterPro"/>
</dbReference>
<evidence type="ECO:0000256" key="2">
    <source>
        <dbReference type="ARBA" id="ARBA00023295"/>
    </source>
</evidence>
<feature type="domain" description="Glycosyl hydrolase family 13 catalytic" evidence="4">
    <location>
        <begin position="143"/>
        <end position="534"/>
    </location>
</feature>
<dbReference type="InterPro" id="IPR013780">
    <property type="entry name" value="Glyco_hydro_b"/>
</dbReference>
<keyword evidence="2" id="KW-0326">Glycosidase</keyword>
<proteinExistence type="predicted"/>
<dbReference type="SUPFAM" id="SSF51445">
    <property type="entry name" value="(Trans)glycosidases"/>
    <property type="match status" value="1"/>
</dbReference>
<protein>
    <submittedName>
        <fullName evidence="5">Alpha-amylase</fullName>
    </submittedName>
</protein>
<dbReference type="RefSeq" id="WP_140234045.1">
    <property type="nucleotide sequence ID" value="NZ_CP041036.1"/>
</dbReference>
<dbReference type="GO" id="GO:0016798">
    <property type="term" value="F:hydrolase activity, acting on glycosyl bonds"/>
    <property type="evidence" value="ECO:0007669"/>
    <property type="project" value="UniProtKB-KW"/>
</dbReference>
<dbReference type="SMART" id="SM00642">
    <property type="entry name" value="Aamy"/>
    <property type="match status" value="1"/>
</dbReference>
<evidence type="ECO:0000259" key="4">
    <source>
        <dbReference type="SMART" id="SM00642"/>
    </source>
</evidence>
<feature type="signal peptide" evidence="3">
    <location>
        <begin position="1"/>
        <end position="36"/>
    </location>
</feature>
<dbReference type="InterPro" id="IPR017853">
    <property type="entry name" value="GH"/>
</dbReference>
<dbReference type="InterPro" id="IPR015171">
    <property type="entry name" value="Cyc-maltodext_N"/>
</dbReference>
<dbReference type="Pfam" id="PF10438">
    <property type="entry name" value="Cyc-maltodext_C"/>
    <property type="match status" value="1"/>
</dbReference>
<reference evidence="5 6" key="1">
    <citation type="submission" date="2019-06" db="EMBL/GenBank/DDBJ databases">
        <title>The genome of Shewanella sp. SM1901.</title>
        <authorList>
            <person name="Cha Q."/>
        </authorList>
    </citation>
    <scope>NUCLEOTIDE SEQUENCE [LARGE SCALE GENOMIC DNA]</scope>
    <source>
        <strain evidence="5 6">SM1901</strain>
    </source>
</reference>
<dbReference type="KEGG" id="spol:FH971_08805"/>
<dbReference type="Gene3D" id="3.20.20.80">
    <property type="entry name" value="Glycosidases"/>
    <property type="match status" value="1"/>
</dbReference>
<dbReference type="SUPFAM" id="SSF51011">
    <property type="entry name" value="Glycosyl hydrolase domain"/>
    <property type="match status" value="1"/>
</dbReference>
<dbReference type="InterPro" id="IPR019492">
    <property type="entry name" value="Cyclo-malto-dextrinase_C"/>
</dbReference>
<sequence length="637" mass="72246">MSLPCSPQTCQHRVSKLVSSLLFGFALSTCAMSVSAALSVEPMSWWTGMQQTQLQLLITGDNIRDTQVKLIKAQGVTLSSINKTDSNDHLFVNLDLSQATPQQLTLGLFKDDQLLEQFDYALQARKKGSRDRQGFSNKDVIYLITPDRFANGNPDNDNHPDMLEQANRGFDGGRHGGDIMGIRKALPYLHDLGVTQLWINPLLENNQQKYSYHGYSTTNFYKIDPRFGSNQEYQALVEEAQTFGIGIIQDVVVNHMGSGHQWITSMPSSTWINDQSRWLKDPTDVSYSSHRRTTVQDPYAVSADISDFSDGWFDVTMPDLNQRDPHMATYLIQNSIWWVEYAGLSGIREDTYSYADKHFLSNWSKAIMNEYPHFNIVGEEWTANPVTVSYWQTGKQNTDGYQSFVPSMMDFPVYEALISSLTDKEQWESGFIKLYQMLANDLVYSNPSNLVLFEGNHDTNRIYSLMNNDIELYKIAMAYVLTSNRIPQIFYGSEILMQSPTGERNDGAVRADFPGGWPQDSVNVFSHQGLNADQKQALNFMRTLLNYRKTSQAIQQGDLHHFVPKDGIYVQSRHFGDETLLIVYNKNEQAVELDLSRFTEVFNGNTQGIDIINKQAQALNQPLKLAQKGVTILALSH</sequence>
<gene>
    <name evidence="5" type="ORF">FH971_08805</name>
</gene>
<dbReference type="Pfam" id="PF09087">
    <property type="entry name" value="Cyc-maltodext_N"/>
    <property type="match status" value="1"/>
</dbReference>
<dbReference type="InterPro" id="IPR014756">
    <property type="entry name" value="Ig_E-set"/>
</dbReference>
<evidence type="ECO:0000313" key="5">
    <source>
        <dbReference type="EMBL" id="QDE31059.1"/>
    </source>
</evidence>